<dbReference type="GO" id="GO:0046703">
    <property type="term" value="F:natural killer cell lectin-like receptor binding"/>
    <property type="evidence" value="ECO:0007669"/>
    <property type="project" value="UniProtKB-ARBA"/>
</dbReference>
<dbReference type="GO" id="GO:0005615">
    <property type="term" value="C:extracellular space"/>
    <property type="evidence" value="ECO:0007669"/>
    <property type="project" value="TreeGrafter"/>
</dbReference>
<keyword evidence="5 10" id="KW-0472">Membrane</keyword>
<comment type="similarity">
    <text evidence="8">Belongs to the MHC class I family. MIC subfamily.</text>
</comment>
<evidence type="ECO:0000313" key="12">
    <source>
        <dbReference type="Ensembl" id="ENSCJAP00000065705.2"/>
    </source>
</evidence>
<dbReference type="Ensembl" id="ENSCJAT00000144955.1">
    <property type="protein sequence ID" value="ENSCJAP00000090059.1"/>
    <property type="gene ID" value="ENSCJAG00000003232.5"/>
</dbReference>
<evidence type="ECO:0000256" key="10">
    <source>
        <dbReference type="SAM" id="Phobius"/>
    </source>
</evidence>
<dbReference type="GeneTree" id="ENSGT01150000286995"/>
<evidence type="ECO:0000256" key="6">
    <source>
        <dbReference type="ARBA" id="ARBA00023157"/>
    </source>
</evidence>
<dbReference type="GO" id="GO:0046629">
    <property type="term" value="P:gamma-delta T cell activation"/>
    <property type="evidence" value="ECO:0007669"/>
    <property type="project" value="UniProtKB-ARBA"/>
</dbReference>
<dbReference type="OMA" id="EICEIYE"/>
<dbReference type="STRING" id="9483.ENSCJAP00000065705"/>
<dbReference type="SUPFAM" id="SSF48726">
    <property type="entry name" value="Immunoglobulin"/>
    <property type="match status" value="1"/>
</dbReference>
<dbReference type="PROSITE" id="PS50835">
    <property type="entry name" value="IG_LIKE"/>
    <property type="match status" value="1"/>
</dbReference>
<evidence type="ECO:0000256" key="4">
    <source>
        <dbReference type="ARBA" id="ARBA00022852"/>
    </source>
</evidence>
<evidence type="ECO:0000256" key="2">
    <source>
        <dbReference type="ARBA" id="ARBA00022475"/>
    </source>
</evidence>
<dbReference type="GO" id="GO:0006955">
    <property type="term" value="P:immune response"/>
    <property type="evidence" value="ECO:0007669"/>
    <property type="project" value="TreeGrafter"/>
</dbReference>
<keyword evidence="6" id="KW-1015">Disulfide bond</keyword>
<evidence type="ECO:0000256" key="1">
    <source>
        <dbReference type="ARBA" id="ARBA00004236"/>
    </source>
</evidence>
<dbReference type="PANTHER" id="PTHR16675:SF154">
    <property type="entry name" value="MHC CLASS I POLYPEPTIDE-RELATED SEQUENCE A-RELATED"/>
    <property type="match status" value="1"/>
</dbReference>
<feature type="transmembrane region" description="Helical" evidence="10">
    <location>
        <begin position="111"/>
        <end position="131"/>
    </location>
</feature>
<feature type="coiled-coil region" evidence="9">
    <location>
        <begin position="188"/>
        <end position="215"/>
    </location>
</feature>
<dbReference type="InterPro" id="IPR037055">
    <property type="entry name" value="MHC_I-like_Ag-recog_sf"/>
</dbReference>
<keyword evidence="3" id="KW-0732">Signal</keyword>
<dbReference type="FunFam" id="2.60.40.10:FF:000204">
    <property type="entry name" value="Major histocompatibility complex, class I-related protein"/>
    <property type="match status" value="1"/>
</dbReference>
<dbReference type="Gene3D" id="2.60.40.10">
    <property type="entry name" value="Immunoglobulins"/>
    <property type="match status" value="1"/>
</dbReference>
<dbReference type="InterPro" id="IPR036179">
    <property type="entry name" value="Ig-like_dom_sf"/>
</dbReference>
<name>A0A2R8MVR5_CALJA</name>
<keyword evidence="13" id="KW-1185">Reference proteome</keyword>
<dbReference type="GO" id="GO:0009408">
    <property type="term" value="P:response to heat"/>
    <property type="evidence" value="ECO:0007669"/>
    <property type="project" value="UniProtKB-ARBA"/>
</dbReference>
<dbReference type="GO" id="GO:0009897">
    <property type="term" value="C:external side of plasma membrane"/>
    <property type="evidence" value="ECO:0007669"/>
    <property type="project" value="TreeGrafter"/>
</dbReference>
<protein>
    <recommendedName>
        <fullName evidence="11">Ig-like domain-containing protein</fullName>
    </recommendedName>
</protein>
<dbReference type="Ensembl" id="ENSCJAT00000067433.3">
    <property type="protein sequence ID" value="ENSCJAP00000065705.2"/>
    <property type="gene ID" value="ENSCJAG00000003232.5"/>
</dbReference>
<dbReference type="FunFam" id="3.30.500.10:FF:000003">
    <property type="entry name" value="IgG receptor FcRn large subunit p51"/>
    <property type="match status" value="1"/>
</dbReference>
<dbReference type="InterPro" id="IPR003597">
    <property type="entry name" value="Ig_C1-set"/>
</dbReference>
<dbReference type="SUPFAM" id="SSF54452">
    <property type="entry name" value="MHC antigen-recognition domain"/>
    <property type="match status" value="1"/>
</dbReference>
<evidence type="ECO:0000256" key="9">
    <source>
        <dbReference type="SAM" id="Coils"/>
    </source>
</evidence>
<proteinExistence type="inferred from homology"/>
<dbReference type="Bgee" id="ENSCJAG00000003232">
    <property type="expression patterns" value="Expressed in ovary and 6 other cell types or tissues"/>
</dbReference>
<keyword evidence="2" id="KW-1003">Cell membrane</keyword>
<dbReference type="PANTHER" id="PTHR16675">
    <property type="entry name" value="MHC CLASS I-RELATED"/>
    <property type="match status" value="1"/>
</dbReference>
<evidence type="ECO:0000256" key="5">
    <source>
        <dbReference type="ARBA" id="ARBA00023136"/>
    </source>
</evidence>
<organism evidence="12 13">
    <name type="scientific">Callithrix jacchus</name>
    <name type="common">White-tufted-ear marmoset</name>
    <name type="synonym">Simia Jacchus</name>
    <dbReference type="NCBI Taxonomy" id="9483"/>
    <lineage>
        <taxon>Eukaryota</taxon>
        <taxon>Metazoa</taxon>
        <taxon>Chordata</taxon>
        <taxon>Craniata</taxon>
        <taxon>Vertebrata</taxon>
        <taxon>Euteleostomi</taxon>
        <taxon>Mammalia</taxon>
        <taxon>Eutheria</taxon>
        <taxon>Euarchontoglires</taxon>
        <taxon>Primates</taxon>
        <taxon>Haplorrhini</taxon>
        <taxon>Platyrrhini</taxon>
        <taxon>Cebidae</taxon>
        <taxon>Callitrichinae</taxon>
        <taxon>Callithrix</taxon>
        <taxon>Callithrix</taxon>
    </lineage>
</organism>
<gene>
    <name evidence="12" type="primary">LOC100390841</name>
</gene>
<dbReference type="Pfam" id="PF00129">
    <property type="entry name" value="MHC_I"/>
    <property type="match status" value="1"/>
</dbReference>
<dbReference type="Proteomes" id="UP000008225">
    <property type="component" value="Chromosome 4"/>
</dbReference>
<reference evidence="12 13" key="1">
    <citation type="submission" date="2009-03" db="EMBL/GenBank/DDBJ databases">
        <authorList>
            <person name="Warren W."/>
            <person name="Ye L."/>
            <person name="Minx P."/>
            <person name="Worley K."/>
            <person name="Gibbs R."/>
            <person name="Wilson R.K."/>
        </authorList>
    </citation>
    <scope>NUCLEOTIDE SEQUENCE [LARGE SCALE GENOMIC DNA]</scope>
</reference>
<dbReference type="Gene3D" id="3.30.500.10">
    <property type="entry name" value="MHC class I-like antigen recognition-like"/>
    <property type="match status" value="1"/>
</dbReference>
<keyword evidence="10" id="KW-0812">Transmembrane</keyword>
<comment type="subcellular location">
    <subcellularLocation>
        <location evidence="1">Cell membrane</location>
    </subcellularLocation>
</comment>
<dbReference type="SMART" id="SM00407">
    <property type="entry name" value="IGc1"/>
    <property type="match status" value="1"/>
</dbReference>
<dbReference type="InterPro" id="IPR013783">
    <property type="entry name" value="Ig-like_fold"/>
</dbReference>
<keyword evidence="7" id="KW-0325">Glycoprotein</keyword>
<sequence>MQRGRQGPGHAPQVGAVPSATHSRSPLLAALPFVWAPGTAGYSSPSLKPLEISERGPALSAKYGLSGAEVAAFIFIGGAVVALKYQRGLLPGSAQSHVLQQLRRWRRRAMTLVWVLLFLAGVFSFAAPGAAAEPHSLVYNLTVLSWNGSVQSGFLAEGHLDGQLFLRCDRQKCPAGPQGQWEEAVLRAETSNTEIEDLRENEKDLKMTLAHKKGQKGALHSLQEIRLCEIHEDGSTRGFRHFYSDGNLFLSQNLDTREWNVSQSSRVQILPINITKVLEENAKKAGAVLADCLWKLRRYLASGAGVRRTVPPMVNVTRLKDSDGNINVTCWASGFYPQNITLTWRQDGVSLSQDAQHSEGVLPDGNGTYQTWVTISICQGEEQNFTCYMEHSGNHSTHPVPPGKVLVLESQWPANLYVLAAAAPTAAAAVIGIILRWVLHCRKKRTSSAQHPELVSLQVLD</sequence>
<dbReference type="InterPro" id="IPR050208">
    <property type="entry name" value="MHC_class-I_related"/>
</dbReference>
<evidence type="ECO:0000256" key="3">
    <source>
        <dbReference type="ARBA" id="ARBA00022729"/>
    </source>
</evidence>
<dbReference type="InterPro" id="IPR011162">
    <property type="entry name" value="MHC_I/II-like_Ag-recog"/>
</dbReference>
<dbReference type="GO" id="GO:0031640">
    <property type="term" value="P:killing of cells of another organism"/>
    <property type="evidence" value="ECO:0007669"/>
    <property type="project" value="UniProtKB-KW"/>
</dbReference>
<evidence type="ECO:0000259" key="11">
    <source>
        <dbReference type="PROSITE" id="PS50835"/>
    </source>
</evidence>
<evidence type="ECO:0000313" key="13">
    <source>
        <dbReference type="Proteomes" id="UP000008225"/>
    </source>
</evidence>
<feature type="transmembrane region" description="Helical" evidence="10">
    <location>
        <begin position="416"/>
        <end position="439"/>
    </location>
</feature>
<dbReference type="AlphaFoldDB" id="A0A2R8MVR5"/>
<evidence type="ECO:0000256" key="7">
    <source>
        <dbReference type="ARBA" id="ARBA00023180"/>
    </source>
</evidence>
<keyword evidence="10" id="KW-1133">Transmembrane helix</keyword>
<dbReference type="InterPro" id="IPR011161">
    <property type="entry name" value="MHC_I-like_Ag-recog"/>
</dbReference>
<keyword evidence="4" id="KW-0204">Cytolysis</keyword>
<keyword evidence="9" id="KW-0175">Coiled coil</keyword>
<accession>A0A2R8MVR5</accession>
<feature type="domain" description="Ig-like" evidence="11">
    <location>
        <begin position="312"/>
        <end position="401"/>
    </location>
</feature>
<evidence type="ECO:0000256" key="8">
    <source>
        <dbReference type="ARBA" id="ARBA00060991"/>
    </source>
</evidence>
<dbReference type="Pfam" id="PF07654">
    <property type="entry name" value="C1-set"/>
    <property type="match status" value="1"/>
</dbReference>
<dbReference type="InterPro" id="IPR007110">
    <property type="entry name" value="Ig-like_dom"/>
</dbReference>
<reference evidence="12" key="2">
    <citation type="submission" date="2025-05" db="UniProtKB">
        <authorList>
            <consortium name="Ensembl"/>
        </authorList>
    </citation>
    <scope>IDENTIFICATION</scope>
</reference>